<proteinExistence type="inferred from homology"/>
<dbReference type="AlphaFoldDB" id="A0A1Y2LRA1"/>
<sequence length="360" mass="40456">MSEVSGVHSVDWAPVTLRTTKDFVVRQTYLTKQKAFVTVQNEHKSCACQKQETTSTTYHRGDTVYVQDEDSARWSHVMIEDYDLASEIYQVQVLEPLDIYEDLAKRHGRDRIFPNELVLTPEKVDVRSSQIQRPCHVRFIEESAVKNNRIPFPYNRRGNGDYSFVSMELFKETQRLEWMKAAPWPLKEILALPLLAKKLQGLSLFSGGGGLDRGLEEASAVEFKHVVDIDPTAIHTHRANSKHPIEVKFNCGSVDDYLQGALDGSDKLIAPVGDIDFICAGCPCQGMSSLQPNKTSEKSLMNTSHVTSFCSFADVYRPKYGILENVQGIASEKKSNKAKKLCNVNTDEEIDVSGETSTEE</sequence>
<dbReference type="GO" id="GO:0003677">
    <property type="term" value="F:DNA binding"/>
    <property type="evidence" value="ECO:0007669"/>
    <property type="project" value="UniProtKB-KW"/>
</dbReference>
<feature type="active site" evidence="6">
    <location>
        <position position="284"/>
    </location>
</feature>
<dbReference type="PRINTS" id="PR00105">
    <property type="entry name" value="C5METTRFRASE"/>
</dbReference>
<organism evidence="8 9">
    <name type="scientific">Epicoccum nigrum</name>
    <name type="common">Soil fungus</name>
    <name type="synonym">Epicoccum purpurascens</name>
    <dbReference type="NCBI Taxonomy" id="105696"/>
    <lineage>
        <taxon>Eukaryota</taxon>
        <taxon>Fungi</taxon>
        <taxon>Dikarya</taxon>
        <taxon>Ascomycota</taxon>
        <taxon>Pezizomycotina</taxon>
        <taxon>Dothideomycetes</taxon>
        <taxon>Pleosporomycetidae</taxon>
        <taxon>Pleosporales</taxon>
        <taxon>Pleosporineae</taxon>
        <taxon>Didymellaceae</taxon>
        <taxon>Epicoccum</taxon>
    </lineage>
</organism>
<keyword evidence="5" id="KW-0238">DNA-binding</keyword>
<dbReference type="PROSITE" id="PS51038">
    <property type="entry name" value="BAH"/>
    <property type="match status" value="1"/>
</dbReference>
<evidence type="ECO:0000313" key="8">
    <source>
        <dbReference type="EMBL" id="OSS46112.1"/>
    </source>
</evidence>
<feature type="domain" description="BAH" evidence="7">
    <location>
        <begin position="56"/>
        <end position="180"/>
    </location>
</feature>
<dbReference type="InterPro" id="IPR001525">
    <property type="entry name" value="C5_MeTfrase"/>
</dbReference>
<dbReference type="PROSITE" id="PS51679">
    <property type="entry name" value="SAM_MT_C5"/>
    <property type="match status" value="1"/>
</dbReference>
<dbReference type="SUPFAM" id="SSF53335">
    <property type="entry name" value="S-adenosyl-L-methionine-dependent methyltransferases"/>
    <property type="match status" value="1"/>
</dbReference>
<dbReference type="GO" id="GO:0032259">
    <property type="term" value="P:methylation"/>
    <property type="evidence" value="ECO:0007669"/>
    <property type="project" value="UniProtKB-KW"/>
</dbReference>
<dbReference type="Gene3D" id="3.40.50.150">
    <property type="entry name" value="Vaccinia Virus protein VP39"/>
    <property type="match status" value="1"/>
</dbReference>
<accession>A0A1Y2LRA1</accession>
<evidence type="ECO:0000256" key="5">
    <source>
        <dbReference type="ARBA" id="ARBA00023125"/>
    </source>
</evidence>
<dbReference type="EC" id="2.1.1.37" evidence="1"/>
<gene>
    <name evidence="8" type="ORF">B5807_08140</name>
</gene>
<dbReference type="Pfam" id="PF00145">
    <property type="entry name" value="DNA_methylase"/>
    <property type="match status" value="1"/>
</dbReference>
<dbReference type="InterPro" id="IPR050390">
    <property type="entry name" value="C5-Methyltransferase"/>
</dbReference>
<protein>
    <recommendedName>
        <fullName evidence="1">DNA (cytosine-5-)-methyltransferase</fullName>
        <ecNumber evidence="1">2.1.1.37</ecNumber>
    </recommendedName>
</protein>
<evidence type="ECO:0000256" key="6">
    <source>
        <dbReference type="PROSITE-ProRule" id="PRU01016"/>
    </source>
</evidence>
<keyword evidence="2 6" id="KW-0489">Methyltransferase</keyword>
<dbReference type="GO" id="GO:0003682">
    <property type="term" value="F:chromatin binding"/>
    <property type="evidence" value="ECO:0007669"/>
    <property type="project" value="InterPro"/>
</dbReference>
<dbReference type="GO" id="GO:0003886">
    <property type="term" value="F:DNA (cytosine-5-)-methyltransferase activity"/>
    <property type="evidence" value="ECO:0007669"/>
    <property type="project" value="UniProtKB-EC"/>
</dbReference>
<dbReference type="STRING" id="105696.A0A1Y2LRA1"/>
<dbReference type="PANTHER" id="PTHR10629">
    <property type="entry name" value="CYTOSINE-SPECIFIC METHYLTRANSFERASE"/>
    <property type="match status" value="1"/>
</dbReference>
<reference evidence="8 9" key="1">
    <citation type="journal article" date="2017" name="Genome Announc.">
        <title>Genome sequence of the saprophytic ascomycete Epicoccum nigrum ICMP 19927 strain isolated from New Zealand.</title>
        <authorList>
            <person name="Fokin M."/>
            <person name="Fleetwood D."/>
            <person name="Weir B.S."/>
            <person name="Villas-Boas S.G."/>
        </authorList>
    </citation>
    <scope>NUCLEOTIDE SEQUENCE [LARGE SCALE GENOMIC DNA]</scope>
    <source>
        <strain evidence="8 9">ICMP 19927</strain>
    </source>
</reference>
<keyword evidence="4 6" id="KW-0949">S-adenosyl-L-methionine</keyword>
<dbReference type="Proteomes" id="UP000193240">
    <property type="component" value="Unassembled WGS sequence"/>
</dbReference>
<dbReference type="InterPro" id="IPR001025">
    <property type="entry name" value="BAH_dom"/>
</dbReference>
<dbReference type="PROSITE" id="PS00094">
    <property type="entry name" value="C5_MTASE_1"/>
    <property type="match status" value="1"/>
</dbReference>
<evidence type="ECO:0000256" key="3">
    <source>
        <dbReference type="ARBA" id="ARBA00022679"/>
    </source>
</evidence>
<keyword evidence="9" id="KW-1185">Reference proteome</keyword>
<dbReference type="InParanoid" id="A0A1Y2LRA1"/>
<evidence type="ECO:0000259" key="7">
    <source>
        <dbReference type="PROSITE" id="PS51038"/>
    </source>
</evidence>
<name>A0A1Y2LRA1_EPING</name>
<dbReference type="GO" id="GO:0044027">
    <property type="term" value="P:negative regulation of gene expression via chromosomal CpG island methylation"/>
    <property type="evidence" value="ECO:0007669"/>
    <property type="project" value="TreeGrafter"/>
</dbReference>
<dbReference type="EMBL" id="KZ107852">
    <property type="protein sequence ID" value="OSS46112.1"/>
    <property type="molecule type" value="Genomic_DNA"/>
</dbReference>
<dbReference type="PANTHER" id="PTHR10629:SF54">
    <property type="entry name" value="DNA METHYLTRANSFERASE DIM-2"/>
    <property type="match status" value="1"/>
</dbReference>
<evidence type="ECO:0000313" key="9">
    <source>
        <dbReference type="Proteomes" id="UP000193240"/>
    </source>
</evidence>
<dbReference type="GO" id="GO:0005634">
    <property type="term" value="C:nucleus"/>
    <property type="evidence" value="ECO:0007669"/>
    <property type="project" value="TreeGrafter"/>
</dbReference>
<evidence type="ECO:0000256" key="2">
    <source>
        <dbReference type="ARBA" id="ARBA00022603"/>
    </source>
</evidence>
<evidence type="ECO:0000256" key="1">
    <source>
        <dbReference type="ARBA" id="ARBA00011975"/>
    </source>
</evidence>
<dbReference type="InterPro" id="IPR018117">
    <property type="entry name" value="C5_DNA_meth_AS"/>
</dbReference>
<dbReference type="InterPro" id="IPR029063">
    <property type="entry name" value="SAM-dependent_MTases_sf"/>
</dbReference>
<evidence type="ECO:0000256" key="4">
    <source>
        <dbReference type="ARBA" id="ARBA00022691"/>
    </source>
</evidence>
<keyword evidence="3 6" id="KW-0808">Transferase</keyword>
<comment type="similarity">
    <text evidence="6">Belongs to the class I-like SAM-binding methyltransferase superfamily. C5-methyltransferase family.</text>
</comment>